<evidence type="ECO:0000313" key="5">
    <source>
        <dbReference type="EMBL" id="KAJ3258060.1"/>
    </source>
</evidence>
<protein>
    <submittedName>
        <fullName evidence="5">T-complex-associated testis-expressed protein 1</fullName>
    </submittedName>
</protein>
<dbReference type="InterPro" id="IPR032675">
    <property type="entry name" value="LRR_dom_sf"/>
</dbReference>
<dbReference type="Gene3D" id="3.80.10.10">
    <property type="entry name" value="Ribonuclease Inhibitor"/>
    <property type="match status" value="1"/>
</dbReference>
<gene>
    <name evidence="5" type="primary">TCTE1</name>
    <name evidence="5" type="ORF">HK103_004053</name>
</gene>
<evidence type="ECO:0000256" key="1">
    <source>
        <dbReference type="ARBA" id="ARBA00004245"/>
    </source>
</evidence>
<dbReference type="InterPro" id="IPR001611">
    <property type="entry name" value="Leu-rich_rpt"/>
</dbReference>
<feature type="region of interest" description="Disordered" evidence="4">
    <location>
        <begin position="1"/>
        <end position="22"/>
    </location>
</feature>
<evidence type="ECO:0000256" key="2">
    <source>
        <dbReference type="ARBA" id="ARBA00022490"/>
    </source>
</evidence>
<dbReference type="InterPro" id="IPR052410">
    <property type="entry name" value="DRC5"/>
</dbReference>
<proteinExistence type="predicted"/>
<keyword evidence="6" id="KW-1185">Reference proteome</keyword>
<dbReference type="SUPFAM" id="SSF52047">
    <property type="entry name" value="RNI-like"/>
    <property type="match status" value="1"/>
</dbReference>
<dbReference type="SMART" id="SM00368">
    <property type="entry name" value="LRR_RI"/>
    <property type="match status" value="5"/>
</dbReference>
<dbReference type="PANTHER" id="PTHR24107">
    <property type="entry name" value="YNEIN REGULATORY COMPLEX SUBUNIT 5"/>
    <property type="match status" value="1"/>
</dbReference>
<reference evidence="5" key="1">
    <citation type="submission" date="2020-05" db="EMBL/GenBank/DDBJ databases">
        <title>Phylogenomic resolution of chytrid fungi.</title>
        <authorList>
            <person name="Stajich J.E."/>
            <person name="Amses K."/>
            <person name="Simmons R."/>
            <person name="Seto K."/>
            <person name="Myers J."/>
            <person name="Bonds A."/>
            <person name="Quandt C.A."/>
            <person name="Barry K."/>
            <person name="Liu P."/>
            <person name="Grigoriev I."/>
            <person name="Longcore J.E."/>
            <person name="James T.Y."/>
        </authorList>
    </citation>
    <scope>NUCLEOTIDE SEQUENCE</scope>
    <source>
        <strain evidence="5">PLAUS21</strain>
    </source>
</reference>
<organism evidence="5 6">
    <name type="scientific">Boothiomyces macroporosus</name>
    <dbReference type="NCBI Taxonomy" id="261099"/>
    <lineage>
        <taxon>Eukaryota</taxon>
        <taxon>Fungi</taxon>
        <taxon>Fungi incertae sedis</taxon>
        <taxon>Chytridiomycota</taxon>
        <taxon>Chytridiomycota incertae sedis</taxon>
        <taxon>Chytridiomycetes</taxon>
        <taxon>Rhizophydiales</taxon>
        <taxon>Terramycetaceae</taxon>
        <taxon>Boothiomyces</taxon>
    </lineage>
</organism>
<dbReference type="EMBL" id="JADGKB010000031">
    <property type="protein sequence ID" value="KAJ3258060.1"/>
    <property type="molecule type" value="Genomic_DNA"/>
</dbReference>
<dbReference type="PANTHER" id="PTHR24107:SF20">
    <property type="entry name" value="DYNEIN REGULATORY COMPLEX SUBUNIT 5"/>
    <property type="match status" value="1"/>
</dbReference>
<keyword evidence="3" id="KW-0206">Cytoskeleton</keyword>
<dbReference type="Proteomes" id="UP001210925">
    <property type="component" value="Unassembled WGS sequence"/>
</dbReference>
<name>A0AAD5Y8M4_9FUNG</name>
<evidence type="ECO:0000256" key="3">
    <source>
        <dbReference type="ARBA" id="ARBA00023212"/>
    </source>
</evidence>
<keyword evidence="2" id="KW-0963">Cytoplasm</keyword>
<comment type="caution">
    <text evidence="5">The sequence shown here is derived from an EMBL/GenBank/DDBJ whole genome shotgun (WGS) entry which is preliminary data.</text>
</comment>
<dbReference type="Pfam" id="PF13516">
    <property type="entry name" value="LRR_6"/>
    <property type="match status" value="4"/>
</dbReference>
<evidence type="ECO:0000256" key="4">
    <source>
        <dbReference type="SAM" id="MobiDB-lite"/>
    </source>
</evidence>
<dbReference type="AlphaFoldDB" id="A0AAD5Y8M4"/>
<dbReference type="GO" id="GO:0005856">
    <property type="term" value="C:cytoskeleton"/>
    <property type="evidence" value="ECO:0007669"/>
    <property type="project" value="UniProtKB-SubCell"/>
</dbReference>
<accession>A0AAD5Y8M4</accession>
<evidence type="ECO:0000313" key="6">
    <source>
        <dbReference type="Proteomes" id="UP001210925"/>
    </source>
</evidence>
<comment type="subcellular location">
    <subcellularLocation>
        <location evidence="1">Cytoplasm</location>
        <location evidence="1">Cytoskeleton</location>
    </subcellularLocation>
</comment>
<sequence length="453" mass="50164">MSEPAASTKGEDTAVVEEPVKKAKEKPVQERRILSEDCEWNLAPVEKLTALCLKAIVKNFEKSPDLDKLPSKHRETVINSISIDLPLHIAGPIISDEDYWKRRSKARFLYASVANHGNSWKRLFFELHLKDVIEKFTPSSDESVMESGMKGLTEELKIGAPFVETLKLGQLRPINIVPKGDDDEKIPAEALKLLEGKKDEPLDHLNLGHILLHLGRLKDLSVYYGYVVFNTSVLDCGINFSWSLFGMTMKDAITFSQGLPSLNLVKMVIQASGVDDDRNLSHNQIKDSGARGVAKLLSSPKTTLQTLVLANNQISNEGVRCIGKSLQVNNTLLNLDLRLNHLYDYGGHLLFLCLIKNKTLAQLDVSGNGLENRSVIALAGLLKQNLPNLLKLDVSCNKLGDYGNEKPPTPLEKTSQSTANLLDVTKVVDVQKINDASGKILFEAISQNKVIWV</sequence>